<comment type="function">
    <text evidence="1">Binds the second messenger bis-(3'-5') cyclic dimeric guanosine monophosphate (c-di-GMP). Can bind two c-di-GMP molecules per monomer. May play a role in bacterial second-messenger regulated processes. Binding to c-di-GMP induces a conformational change of the C- and N-termini resulting in the exposure of a highly negative surface on one side of the protein to a possible effector protein.</text>
</comment>
<dbReference type="InterPro" id="IPR009875">
    <property type="entry name" value="PilZ_domain"/>
</dbReference>
<dbReference type="PIRSF" id="PIRSF028141">
    <property type="entry name" value="C-di-GMP_BP_PA4608"/>
    <property type="match status" value="1"/>
</dbReference>
<evidence type="ECO:0000256" key="1">
    <source>
        <dbReference type="PIRNR" id="PIRNR028141"/>
    </source>
</evidence>
<dbReference type="AlphaFoldDB" id="A0A246J376"/>
<evidence type="ECO:0000259" key="2">
    <source>
        <dbReference type="Pfam" id="PF07238"/>
    </source>
</evidence>
<keyword evidence="1" id="KW-0973">c-di-GMP</keyword>
<gene>
    <name evidence="3" type="ORF">CDN99_19535</name>
</gene>
<protein>
    <recommendedName>
        <fullName evidence="1">Cyclic diguanosine monophosphate-binding protein</fullName>
        <shortName evidence="1">c-di-GMP-binding protein</shortName>
    </recommendedName>
    <alternativeName>
        <fullName evidence="1">Pilz domain-containing protein</fullName>
    </alternativeName>
</protein>
<dbReference type="GO" id="GO:0035438">
    <property type="term" value="F:cyclic-di-GMP binding"/>
    <property type="evidence" value="ECO:0007669"/>
    <property type="project" value="InterPro"/>
</dbReference>
<dbReference type="Proteomes" id="UP000197468">
    <property type="component" value="Unassembled WGS sequence"/>
</dbReference>
<comment type="caution">
    <text evidence="3">The sequence shown here is derived from an EMBL/GenBank/DDBJ whole genome shotgun (WGS) entry which is preliminary data.</text>
</comment>
<organism evidence="3 4">
    <name type="scientific">Roseateles aquatilis</name>
    <dbReference type="NCBI Taxonomy" id="431061"/>
    <lineage>
        <taxon>Bacteria</taxon>
        <taxon>Pseudomonadati</taxon>
        <taxon>Pseudomonadota</taxon>
        <taxon>Betaproteobacteria</taxon>
        <taxon>Burkholderiales</taxon>
        <taxon>Sphaerotilaceae</taxon>
        <taxon>Roseateles</taxon>
    </lineage>
</organism>
<feature type="domain" description="PilZ" evidence="2">
    <location>
        <begin position="11"/>
        <end position="107"/>
    </location>
</feature>
<accession>A0A246J376</accession>
<dbReference type="InterPro" id="IPR027021">
    <property type="entry name" value="C-di-GMP_BP_PA4608"/>
</dbReference>
<comment type="subunit">
    <text evidence="1">Monomer in both c-di-GMP-bound and free forms.</text>
</comment>
<dbReference type="Gene3D" id="2.40.10.220">
    <property type="entry name" value="predicted glycosyltransferase like domains"/>
    <property type="match status" value="1"/>
</dbReference>
<dbReference type="RefSeq" id="WP_088386570.1">
    <property type="nucleotide sequence ID" value="NZ_NIOF01000010.1"/>
</dbReference>
<name>A0A246J376_9BURK</name>
<evidence type="ECO:0000313" key="3">
    <source>
        <dbReference type="EMBL" id="OWQ86902.1"/>
    </source>
</evidence>
<sequence>MSNDSSAGPADRRHFSRIAFAGPAQLVTVDQRLPVQVLDLSLKGALLLLPEASDIEAGSLCLLDLPLAPHEGRITMAAQLAHVNGDRAGLLCLGIDIESITHLRRVIELNLGDVALAERDLKALVAPAALA</sequence>
<keyword evidence="4" id="KW-1185">Reference proteome</keyword>
<dbReference type="EMBL" id="NIOF01000010">
    <property type="protein sequence ID" value="OWQ86902.1"/>
    <property type="molecule type" value="Genomic_DNA"/>
</dbReference>
<dbReference type="OrthoDB" id="5298508at2"/>
<reference evidence="3 4" key="1">
    <citation type="journal article" date="2008" name="Int. J. Syst. Evol. Microbiol.">
        <title>Description of Roseateles aquatilis sp. nov. and Roseateles terrae sp. nov., in the class Betaproteobacteria, and emended description of the genus Roseateles.</title>
        <authorList>
            <person name="Gomila M."/>
            <person name="Bowien B."/>
            <person name="Falsen E."/>
            <person name="Moore E.R."/>
            <person name="Lalucat J."/>
        </authorList>
    </citation>
    <scope>NUCLEOTIDE SEQUENCE [LARGE SCALE GENOMIC DNA]</scope>
    <source>
        <strain evidence="3 4">CCUG 48205</strain>
    </source>
</reference>
<keyword evidence="1" id="KW-0547">Nucleotide-binding</keyword>
<dbReference type="SUPFAM" id="SSF141371">
    <property type="entry name" value="PilZ domain-like"/>
    <property type="match status" value="1"/>
</dbReference>
<evidence type="ECO:0000313" key="4">
    <source>
        <dbReference type="Proteomes" id="UP000197468"/>
    </source>
</evidence>
<proteinExistence type="predicted"/>
<dbReference type="Pfam" id="PF07238">
    <property type="entry name" value="PilZ"/>
    <property type="match status" value="1"/>
</dbReference>